<dbReference type="InterPro" id="IPR004333">
    <property type="entry name" value="SBP_dom"/>
</dbReference>
<evidence type="ECO:0000313" key="7">
    <source>
        <dbReference type="Proteomes" id="UP000612055"/>
    </source>
</evidence>
<feature type="compositionally biased region" description="Low complexity" evidence="4">
    <location>
        <begin position="854"/>
        <end position="866"/>
    </location>
</feature>
<reference evidence="6" key="1">
    <citation type="journal article" date="2020" name="bioRxiv">
        <title>Comparative genomics of Chlamydomonas.</title>
        <authorList>
            <person name="Craig R.J."/>
            <person name="Hasan A.R."/>
            <person name="Ness R.W."/>
            <person name="Keightley P.D."/>
        </authorList>
    </citation>
    <scope>NUCLEOTIDE SEQUENCE</scope>
    <source>
        <strain evidence="6">CCAP 11/70</strain>
    </source>
</reference>
<dbReference type="EMBL" id="JAEHOE010000030">
    <property type="protein sequence ID" value="KAG2494543.1"/>
    <property type="molecule type" value="Genomic_DNA"/>
</dbReference>
<feature type="compositionally biased region" description="Basic and acidic residues" evidence="4">
    <location>
        <begin position="1"/>
        <end position="10"/>
    </location>
</feature>
<keyword evidence="7" id="KW-1185">Reference proteome</keyword>
<dbReference type="PANTHER" id="PTHR31251">
    <property type="entry name" value="SQUAMOSA PROMOTER-BINDING-LIKE PROTEIN 4"/>
    <property type="match status" value="1"/>
</dbReference>
<protein>
    <recommendedName>
        <fullName evidence="5">SBP-type domain-containing protein</fullName>
    </recommendedName>
</protein>
<dbReference type="Pfam" id="PF03110">
    <property type="entry name" value="SBP"/>
    <property type="match status" value="1"/>
</dbReference>
<dbReference type="GO" id="GO:0008270">
    <property type="term" value="F:zinc ion binding"/>
    <property type="evidence" value="ECO:0007669"/>
    <property type="project" value="UniProtKB-KW"/>
</dbReference>
<dbReference type="PROSITE" id="PS51141">
    <property type="entry name" value="ZF_SBP"/>
    <property type="match status" value="1"/>
</dbReference>
<dbReference type="SUPFAM" id="SSF103612">
    <property type="entry name" value="SBT domain"/>
    <property type="match status" value="1"/>
</dbReference>
<evidence type="ECO:0000256" key="3">
    <source>
        <dbReference type="ARBA" id="ARBA00022833"/>
    </source>
</evidence>
<feature type="compositionally biased region" description="Gly residues" evidence="4">
    <location>
        <begin position="867"/>
        <end position="877"/>
    </location>
</feature>
<comment type="caution">
    <text evidence="6">The sequence shown here is derived from an EMBL/GenBank/DDBJ whole genome shotgun (WGS) entry which is preliminary data.</text>
</comment>
<keyword evidence="3" id="KW-0862">Zinc</keyword>
<feature type="region of interest" description="Disordered" evidence="4">
    <location>
        <begin position="854"/>
        <end position="886"/>
    </location>
</feature>
<dbReference type="PANTHER" id="PTHR31251:SF169">
    <property type="entry name" value="SQUAMOSA PROMOTER-BINDING-LIKE PROTEIN 8"/>
    <property type="match status" value="1"/>
</dbReference>
<proteinExistence type="predicted"/>
<feature type="region of interest" description="Disordered" evidence="4">
    <location>
        <begin position="226"/>
        <end position="258"/>
    </location>
</feature>
<dbReference type="GO" id="GO:0005634">
    <property type="term" value="C:nucleus"/>
    <property type="evidence" value="ECO:0007669"/>
    <property type="project" value="InterPro"/>
</dbReference>
<sequence length="1494" mass="147487">MASEAVARDAEVDDGQDGHANWNPTSTSWNPITISGWDGRKRRKRKGAPAVCAVPGCDADLSAASVKPYFRRHLVCAEHMKAPCIIASGNKIRYCQQCGHFEGLDLFLGNNRSCTASLDRRCNAGGAPNKSKSTAAKQKRHRAGADQKDQSPAPGGRDTFSGDDAAVGNTGTTSSKGEAGGVSRSKITSGKELEDGGGASGTRGGTTLSRDVDMGADSVDRAVFGSRAAHPDARARSSSGAANSADGRSASLPLPHAPGTLGLQAPPVAAAHSLTALGADAAAAAAIQLASSLFPTACLPAAAPPPAGAALWPSVTHDKIAGAVAAAAAAAASAFATALGCGAGAGEAGVVAGAVGGPPGWPAAMQQLAVMQAGQQLAQRTALHLGQGAAPGAPAPFLPATGGFHATAWAPSALGAASAAAPGALAALGPAPAAGAAGGPGGRASLALHPLLDVELDEAMRSARVEPSGYWAAREERAEEAHAGSGLLASALREGILRGPASSRPASGPGVVMQDLAATAAAGGGGATGTLTGAGAASVAGAGAPSNALAMLHSALPAPPLAPHGAAMDLGALSAIDDPALWFFEHQHDDEDMLQAPPSPLGPPPEELQPRLQVAGPQAPVGGLGSMGSAPLGPRLDPQLAPIAPLAMGQGPAAAGPSADLLLAASTPMPSGYRVGEGECLVRLSFKLTSCTPDELDPRTLASVQRMLSVYDNLQSMEGYARPGCTLLVIDAYVSAPRQTLPSSRASSSGKGAWPGLPGVPRDAEAGGESRSGLASDAGSAYTLASHLTTAMSSGYSGVASIMQAGSTFRAGADEPFSSGQSWATGAGRQDSCIGGSMTCGAPGAVEGEPGAGAALAAAEPATGTSAGDGGGGGGVRRGSREAGRGRLLGSNTLAVTGQVMEALRELASVNLTSVEMQLEDMSLSMHQDGSLAGMRVLERQQLPTITAASVAAVVVGADPTEVTLYGTGLTGPHTRLWGRMHGAFLPLPARPAPGGGGGFVVVTLPPLAEPGLLQLEASVEPPSPPPTAAAAFLRLPGGVGASAAGTGDGRDGAVGAAAVLGPAYPLLVLPGPEAVAEVQALASTLAPSSLRRFVVDAGRLLGLGPLLDLPYNGVRPVKGSAAPGTQAHHAAVVADGDTVTSAATAVSDGSWGSGRSEEAEAYIHDTLRSSAGGSGAGECGRALQMLPADWESVLAAARFAESPYEQLPPAPAPATGSLIQRLRDTLAPPATGEAGHTRILSSVVGSAAGMAAAAGSVVERPCYATGGASVGGGGAAAAADEDDPSAAMTNGDDEAVVAAVLGDEAARALLASSVALLTALVHRRLPACIEVLASALGDLARRFPHRLRPELAPPLPPGRPGLLHAAARGGEGRSLAPLLALAGVLGAHASLTAPGPAGVTPLHLLALRPDAPRLLPALQAEHAGLTQALLTAQSHDGRTPLQLYAMRHLAGDESARAAVAAAFAAAAARASAAAAEVERPSKASAAQDDAAYA</sequence>
<feature type="compositionally biased region" description="Low complexity" evidence="4">
    <location>
        <begin position="236"/>
        <end position="251"/>
    </location>
</feature>
<feature type="region of interest" description="Disordered" evidence="4">
    <location>
        <begin position="740"/>
        <end position="775"/>
    </location>
</feature>
<dbReference type="OrthoDB" id="551461at2759"/>
<keyword evidence="1" id="KW-0479">Metal-binding</keyword>
<feature type="domain" description="SBP-type" evidence="5">
    <location>
        <begin position="49"/>
        <end position="128"/>
    </location>
</feature>
<feature type="region of interest" description="Disordered" evidence="4">
    <location>
        <begin position="1"/>
        <end position="40"/>
    </location>
</feature>
<dbReference type="InterPro" id="IPR044817">
    <property type="entry name" value="SBP-like"/>
</dbReference>
<evidence type="ECO:0000256" key="2">
    <source>
        <dbReference type="ARBA" id="ARBA00022771"/>
    </source>
</evidence>
<dbReference type="GO" id="GO:0003677">
    <property type="term" value="F:DNA binding"/>
    <property type="evidence" value="ECO:0007669"/>
    <property type="project" value="InterPro"/>
</dbReference>
<dbReference type="Proteomes" id="UP000612055">
    <property type="component" value="Unassembled WGS sequence"/>
</dbReference>
<accession>A0A835Y4G0</accession>
<evidence type="ECO:0000259" key="5">
    <source>
        <dbReference type="PROSITE" id="PS51141"/>
    </source>
</evidence>
<evidence type="ECO:0000256" key="4">
    <source>
        <dbReference type="SAM" id="MobiDB-lite"/>
    </source>
</evidence>
<feature type="compositionally biased region" description="Polar residues" evidence="4">
    <location>
        <begin position="22"/>
        <end position="33"/>
    </location>
</feature>
<keyword evidence="2" id="KW-0863">Zinc-finger</keyword>
<feature type="region of interest" description="Disordered" evidence="4">
    <location>
        <begin position="616"/>
        <end position="636"/>
    </location>
</feature>
<name>A0A835Y4G0_9CHLO</name>
<dbReference type="Gene3D" id="4.10.1100.10">
    <property type="entry name" value="Transcription factor, SBP-box domain"/>
    <property type="match status" value="1"/>
</dbReference>
<gene>
    <name evidence="6" type="ORF">HYH03_007310</name>
</gene>
<feature type="compositionally biased region" description="Polar residues" evidence="4">
    <location>
        <begin position="740"/>
        <end position="750"/>
    </location>
</feature>
<evidence type="ECO:0000256" key="1">
    <source>
        <dbReference type="ARBA" id="ARBA00022723"/>
    </source>
</evidence>
<feature type="region of interest" description="Disordered" evidence="4">
    <location>
        <begin position="120"/>
        <end position="213"/>
    </location>
</feature>
<evidence type="ECO:0000313" key="6">
    <source>
        <dbReference type="EMBL" id="KAG2494543.1"/>
    </source>
</evidence>
<organism evidence="6 7">
    <name type="scientific">Edaphochlamys debaryana</name>
    <dbReference type="NCBI Taxonomy" id="47281"/>
    <lineage>
        <taxon>Eukaryota</taxon>
        <taxon>Viridiplantae</taxon>
        <taxon>Chlorophyta</taxon>
        <taxon>core chlorophytes</taxon>
        <taxon>Chlorophyceae</taxon>
        <taxon>CS clade</taxon>
        <taxon>Chlamydomonadales</taxon>
        <taxon>Chlamydomonadales incertae sedis</taxon>
        <taxon>Edaphochlamys</taxon>
    </lineage>
</organism>
<dbReference type="InterPro" id="IPR036893">
    <property type="entry name" value="SBP_sf"/>
</dbReference>